<dbReference type="GO" id="GO:0006412">
    <property type="term" value="P:translation"/>
    <property type="evidence" value="ECO:0007669"/>
    <property type="project" value="UniProtKB-UniRule"/>
</dbReference>
<evidence type="ECO:0000256" key="3">
    <source>
        <dbReference type="ARBA" id="ARBA00023274"/>
    </source>
</evidence>
<dbReference type="NCBIfam" id="TIGR00002">
    <property type="entry name" value="S16"/>
    <property type="match status" value="1"/>
</dbReference>
<gene>
    <name evidence="4 5" type="primary">rps16</name>
</gene>
<dbReference type="GeneID" id="35656158"/>
<keyword evidence="5" id="KW-0934">Plastid</keyword>
<dbReference type="AlphaFoldDB" id="A0A2I4Q2M7"/>
<evidence type="ECO:0000313" key="5">
    <source>
        <dbReference type="EMBL" id="AQZ25098.1"/>
    </source>
</evidence>
<dbReference type="Pfam" id="PF00886">
    <property type="entry name" value="Ribosomal_S16"/>
    <property type="match status" value="1"/>
</dbReference>
<dbReference type="InterPro" id="IPR023803">
    <property type="entry name" value="Ribosomal_bS16_dom_sf"/>
</dbReference>
<organism evidence="5">
    <name type="scientific">Dictyopteris divaricata</name>
    <dbReference type="NCBI Taxonomy" id="156996"/>
    <lineage>
        <taxon>Eukaryota</taxon>
        <taxon>Sar</taxon>
        <taxon>Stramenopiles</taxon>
        <taxon>Ochrophyta</taxon>
        <taxon>PX clade</taxon>
        <taxon>Phaeophyceae</taxon>
        <taxon>Dictyotales</taxon>
        <taxon>Dictyotaceae</taxon>
        <taxon>Dictyopteris</taxon>
    </lineage>
</organism>
<protein>
    <recommendedName>
        <fullName evidence="4">Small ribosomal subunit protein bS16c</fullName>
    </recommendedName>
</protein>
<dbReference type="SUPFAM" id="SSF54565">
    <property type="entry name" value="Ribosomal protein S16"/>
    <property type="match status" value="1"/>
</dbReference>
<keyword evidence="3 4" id="KW-0687">Ribonucleoprotein</keyword>
<name>A0A2I4Q2M7_9PHAE</name>
<keyword evidence="2 4" id="KW-0689">Ribosomal protein</keyword>
<evidence type="ECO:0000256" key="2">
    <source>
        <dbReference type="ARBA" id="ARBA00022980"/>
    </source>
</evidence>
<geneLocation type="chloroplast" evidence="5"/>
<proteinExistence type="inferred from homology"/>
<dbReference type="PANTHER" id="PTHR12919">
    <property type="entry name" value="30S RIBOSOMAL PROTEIN S16"/>
    <property type="match status" value="1"/>
</dbReference>
<comment type="subcellular location">
    <subcellularLocation>
        <location evidence="4">Plastid</location>
        <location evidence="4">Chloroplast</location>
    </subcellularLocation>
</comment>
<dbReference type="EMBL" id="KY433579">
    <property type="protein sequence ID" value="AQZ25098.1"/>
    <property type="molecule type" value="Genomic_DNA"/>
</dbReference>
<evidence type="ECO:0000256" key="4">
    <source>
        <dbReference type="HAMAP-Rule" id="MF_00385"/>
    </source>
</evidence>
<dbReference type="InterPro" id="IPR000307">
    <property type="entry name" value="Ribosomal_bS16"/>
</dbReference>
<reference evidence="5" key="1">
    <citation type="journal article" date="2017" name="Mar. Biotechnol.">
        <title>Plastid Genome of Dictyopteris divaricata (Dictyotales, Phaeophyceae): Understanding the Evolution of Plastid Genomes in Brown Algae.</title>
        <authorList>
            <person name="Liu F."/>
            <person name="Jin Z."/>
            <person name="Wang Y."/>
            <person name="Bi Y."/>
            <person name="Melton J.T.III."/>
        </authorList>
    </citation>
    <scope>NUCLEOTIDE SEQUENCE</scope>
</reference>
<evidence type="ECO:0000256" key="1">
    <source>
        <dbReference type="ARBA" id="ARBA00006668"/>
    </source>
</evidence>
<dbReference type="Gene3D" id="3.30.1320.10">
    <property type="match status" value="1"/>
</dbReference>
<accession>A0A2I4Q2M7</accession>
<keyword evidence="5" id="KW-0150">Chloroplast</keyword>
<dbReference type="GO" id="GO:0015935">
    <property type="term" value="C:small ribosomal subunit"/>
    <property type="evidence" value="ECO:0007669"/>
    <property type="project" value="TreeGrafter"/>
</dbReference>
<dbReference type="HAMAP" id="MF_00385">
    <property type="entry name" value="Ribosomal_bS16"/>
    <property type="match status" value="1"/>
</dbReference>
<dbReference type="RefSeq" id="YP_009455882.1">
    <property type="nucleotide sequence ID" value="NC_036804.1"/>
</dbReference>
<dbReference type="GO" id="GO:0009507">
    <property type="term" value="C:chloroplast"/>
    <property type="evidence" value="ECO:0007669"/>
    <property type="project" value="UniProtKB-SubCell"/>
</dbReference>
<dbReference type="GO" id="GO:0003735">
    <property type="term" value="F:structural constituent of ribosome"/>
    <property type="evidence" value="ECO:0007669"/>
    <property type="project" value="InterPro"/>
</dbReference>
<sequence length="77" mass="9053">MLKIRFKRGGRKKHPFYRIVVINNRTKRDGKVIEELGSYNPLTKIIKINLVRTIIRLEDGAQPTEVVKNLFRKSSLF</sequence>
<dbReference type="PANTHER" id="PTHR12919:SF20">
    <property type="entry name" value="SMALL RIBOSOMAL SUBUNIT PROTEIN BS16M"/>
    <property type="match status" value="1"/>
</dbReference>
<comment type="similarity">
    <text evidence="1 4">Belongs to the bacterial ribosomal protein bS16 family.</text>
</comment>